<evidence type="ECO:0000259" key="5">
    <source>
        <dbReference type="SMART" id="SM00244"/>
    </source>
</evidence>
<gene>
    <name evidence="6" type="ORF">HY30_11275</name>
</gene>
<dbReference type="Proteomes" id="UP000027190">
    <property type="component" value="Unassembled WGS sequence"/>
</dbReference>
<dbReference type="GO" id="GO:0005886">
    <property type="term" value="C:plasma membrane"/>
    <property type="evidence" value="ECO:0007669"/>
    <property type="project" value="UniProtKB-ARBA"/>
</dbReference>
<keyword evidence="7" id="KW-1185">Reference proteome</keyword>
<dbReference type="FunFam" id="3.30.479.30:FF:000004">
    <property type="entry name" value="Putative membrane protease family, stomatin"/>
    <property type="match status" value="1"/>
</dbReference>
<dbReference type="PANTHER" id="PTHR43327:SF10">
    <property type="entry name" value="STOMATIN-LIKE PROTEIN 2, MITOCHONDRIAL"/>
    <property type="match status" value="1"/>
</dbReference>
<dbReference type="EMBL" id="AWFG01000096">
    <property type="protein sequence ID" value="KCZ53546.1"/>
    <property type="molecule type" value="Genomic_DNA"/>
</dbReference>
<evidence type="ECO:0000256" key="2">
    <source>
        <dbReference type="ARBA" id="ARBA00008164"/>
    </source>
</evidence>
<keyword evidence="4" id="KW-1133">Transmembrane helix</keyword>
<dbReference type="STRING" id="1280947.HY30_11275"/>
<evidence type="ECO:0000313" key="7">
    <source>
        <dbReference type="Proteomes" id="UP000027190"/>
    </source>
</evidence>
<dbReference type="OrthoDB" id="9809197at2"/>
<dbReference type="PATRIC" id="fig|1280947.3.peg.3710"/>
<comment type="similarity">
    <text evidence="2">Belongs to the band 7/mec-2 family.</text>
</comment>
<dbReference type="PRINTS" id="PR00721">
    <property type="entry name" value="STOMATIN"/>
</dbReference>
<dbReference type="PANTHER" id="PTHR43327">
    <property type="entry name" value="STOMATIN-LIKE PROTEIN 2, MITOCHONDRIAL"/>
    <property type="match status" value="1"/>
</dbReference>
<evidence type="ECO:0000256" key="3">
    <source>
        <dbReference type="SAM" id="MobiDB-lite"/>
    </source>
</evidence>
<feature type="domain" description="Band 7" evidence="5">
    <location>
        <begin position="21"/>
        <end position="179"/>
    </location>
</feature>
<dbReference type="InterPro" id="IPR050710">
    <property type="entry name" value="Band7/mec-2_domain"/>
</dbReference>
<sequence>MDSSTAVYVLIMVVAVVAILATVKQVPQGYNWTVENFGAYSKTLTPGLHLIIPIWQKVGRKMNMMETVLDVPQQEVITKDNAMVSCDAIVFIQVIDAVNAAYEVNNLHNAIQNLALTNIRTVVGSMDLDEVLSNRDDINARLLHVIDAATNPWGVKVTRIEIADLSPPADITEAMNRQMKAERLKRAEILTAEGDKQSAILKAEGQKQAKILEAEGRREAAFRDAEAREREAEAEAKATAMVSEAIAKGDVNAINYFLGQAYVAAFEKLATSPQQRTVIIPAEFSSILGTIEGIRGLTGAAKEAQTPPRPQGGAVPPTRRQD</sequence>
<feature type="region of interest" description="Disordered" evidence="3">
    <location>
        <begin position="299"/>
        <end position="322"/>
    </location>
</feature>
<feature type="transmembrane region" description="Helical" evidence="4">
    <location>
        <begin position="6"/>
        <end position="23"/>
    </location>
</feature>
<dbReference type="InterPro" id="IPR001972">
    <property type="entry name" value="Stomatin_HflK_fam"/>
</dbReference>
<dbReference type="AlphaFoldDB" id="A0A062TZR1"/>
<accession>A0A062TZR1</accession>
<comment type="subcellular location">
    <subcellularLocation>
        <location evidence="1">Membrane</location>
        <topology evidence="1">Single-pass membrane protein</topology>
    </subcellularLocation>
</comment>
<comment type="caution">
    <text evidence="6">The sequence shown here is derived from an EMBL/GenBank/DDBJ whole genome shotgun (WGS) entry which is preliminary data.</text>
</comment>
<dbReference type="CDD" id="cd08829">
    <property type="entry name" value="SPFH_paraslipin"/>
    <property type="match status" value="1"/>
</dbReference>
<dbReference type="SUPFAM" id="SSF117892">
    <property type="entry name" value="Band 7/SPFH domain"/>
    <property type="match status" value="1"/>
</dbReference>
<dbReference type="Pfam" id="PF01145">
    <property type="entry name" value="Band_7"/>
    <property type="match status" value="1"/>
</dbReference>
<dbReference type="Gene3D" id="3.30.479.30">
    <property type="entry name" value="Band 7 domain"/>
    <property type="match status" value="1"/>
</dbReference>
<keyword evidence="4" id="KW-0472">Membrane</keyword>
<dbReference type="InterPro" id="IPR036013">
    <property type="entry name" value="Band_7/SPFH_dom_sf"/>
</dbReference>
<proteinExistence type="inferred from homology"/>
<evidence type="ECO:0000313" key="6">
    <source>
        <dbReference type="EMBL" id="KCZ53546.1"/>
    </source>
</evidence>
<evidence type="ECO:0000256" key="1">
    <source>
        <dbReference type="ARBA" id="ARBA00004167"/>
    </source>
</evidence>
<reference evidence="6 7" key="1">
    <citation type="journal article" date="2014" name="Antonie Van Leeuwenhoek">
        <title>Hyphomonas beringensis sp. nov. and Hyphomonas chukchiensis sp. nov., isolated from surface seawater of the Bering Sea and Chukchi Sea.</title>
        <authorList>
            <person name="Li C."/>
            <person name="Lai Q."/>
            <person name="Li G."/>
            <person name="Dong C."/>
            <person name="Wang J."/>
            <person name="Liao Y."/>
            <person name="Shao Z."/>
        </authorList>
    </citation>
    <scope>NUCLEOTIDE SEQUENCE [LARGE SCALE GENOMIC DNA]</scope>
    <source>
        <strain evidence="6 7">BH-BN04-4</strain>
    </source>
</reference>
<protein>
    <submittedName>
        <fullName evidence="6">Membrane protein</fullName>
    </submittedName>
</protein>
<dbReference type="SMART" id="SM00244">
    <property type="entry name" value="PHB"/>
    <property type="match status" value="1"/>
</dbReference>
<dbReference type="GO" id="GO:0098552">
    <property type="term" value="C:side of membrane"/>
    <property type="evidence" value="ECO:0007669"/>
    <property type="project" value="UniProtKB-ARBA"/>
</dbReference>
<keyword evidence="4" id="KW-0812">Transmembrane</keyword>
<evidence type="ECO:0000256" key="4">
    <source>
        <dbReference type="SAM" id="Phobius"/>
    </source>
</evidence>
<organism evidence="6 7">
    <name type="scientific">Hyphomonas chukchiensis</name>
    <dbReference type="NCBI Taxonomy" id="1280947"/>
    <lineage>
        <taxon>Bacteria</taxon>
        <taxon>Pseudomonadati</taxon>
        <taxon>Pseudomonadota</taxon>
        <taxon>Alphaproteobacteria</taxon>
        <taxon>Hyphomonadales</taxon>
        <taxon>Hyphomonadaceae</taxon>
        <taxon>Hyphomonas</taxon>
    </lineage>
</organism>
<dbReference type="InterPro" id="IPR001107">
    <property type="entry name" value="Band_7"/>
</dbReference>
<dbReference type="RefSeq" id="WP_034744731.1">
    <property type="nucleotide sequence ID" value="NZ_AWFG01000096.1"/>
</dbReference>
<dbReference type="eggNOG" id="COG0330">
    <property type="taxonomic scope" value="Bacteria"/>
</dbReference>
<name>A0A062TZR1_9PROT</name>